<dbReference type="InterPro" id="IPR042120">
    <property type="entry name" value="MutL_C_dimsub"/>
</dbReference>
<dbReference type="EMBL" id="JAZHXJ010000015">
    <property type="protein sequence ID" value="KAL1882357.1"/>
    <property type="molecule type" value="Genomic_DNA"/>
</dbReference>
<keyword evidence="5" id="KW-1185">Reference proteome</keyword>
<proteinExistence type="inferred from homology"/>
<dbReference type="Pfam" id="PF13589">
    <property type="entry name" value="HATPase_c_3"/>
    <property type="match status" value="1"/>
</dbReference>
<evidence type="ECO:0000256" key="2">
    <source>
        <dbReference type="SAM" id="MobiDB-lite"/>
    </source>
</evidence>
<dbReference type="Gene3D" id="3.30.1540.20">
    <property type="entry name" value="MutL, C-terminal domain, dimerisation subdomain"/>
    <property type="match status" value="1"/>
</dbReference>
<dbReference type="InterPro" id="IPR042121">
    <property type="entry name" value="MutL_C_regsub"/>
</dbReference>
<evidence type="ECO:0000259" key="3">
    <source>
        <dbReference type="SMART" id="SM00853"/>
    </source>
</evidence>
<dbReference type="InterPro" id="IPR036890">
    <property type="entry name" value="HATPase_C_sf"/>
</dbReference>
<dbReference type="Proteomes" id="UP001586593">
    <property type="component" value="Unassembled WGS sequence"/>
</dbReference>
<dbReference type="Gene3D" id="3.30.1370.100">
    <property type="entry name" value="MutL, C-terminal domain, regulatory subdomain"/>
    <property type="match status" value="1"/>
</dbReference>
<dbReference type="SUPFAM" id="SSF118116">
    <property type="entry name" value="DNA mismatch repair protein MutL"/>
    <property type="match status" value="2"/>
</dbReference>
<dbReference type="PANTHER" id="PTHR10073:SF47">
    <property type="entry name" value="DNA MISMATCH REPAIR PROTEIN MLH3"/>
    <property type="match status" value="1"/>
</dbReference>
<evidence type="ECO:0000313" key="4">
    <source>
        <dbReference type="EMBL" id="KAL1882357.1"/>
    </source>
</evidence>
<reference evidence="4 5" key="1">
    <citation type="journal article" date="2024" name="Commun. Biol.">
        <title>Comparative genomic analysis of thermophilic fungi reveals convergent evolutionary adaptations and gene losses.</title>
        <authorList>
            <person name="Steindorff A.S."/>
            <person name="Aguilar-Pontes M.V."/>
            <person name="Robinson A.J."/>
            <person name="Andreopoulos B."/>
            <person name="LaButti K."/>
            <person name="Kuo A."/>
            <person name="Mondo S."/>
            <person name="Riley R."/>
            <person name="Otillar R."/>
            <person name="Haridas S."/>
            <person name="Lipzen A."/>
            <person name="Grimwood J."/>
            <person name="Schmutz J."/>
            <person name="Clum A."/>
            <person name="Reid I.D."/>
            <person name="Moisan M.C."/>
            <person name="Butler G."/>
            <person name="Nguyen T.T.M."/>
            <person name="Dewar K."/>
            <person name="Conant G."/>
            <person name="Drula E."/>
            <person name="Henrissat B."/>
            <person name="Hansel C."/>
            <person name="Singer S."/>
            <person name="Hutchinson M.I."/>
            <person name="de Vries R.P."/>
            <person name="Natvig D.O."/>
            <person name="Powell A.J."/>
            <person name="Tsang A."/>
            <person name="Grigoriev I.V."/>
        </authorList>
    </citation>
    <scope>NUCLEOTIDE SEQUENCE [LARGE SCALE GENOMIC DNA]</scope>
    <source>
        <strain evidence="4 5">ATCC 24622</strain>
    </source>
</reference>
<dbReference type="Pfam" id="PF08676">
    <property type="entry name" value="MutL_C"/>
    <property type="match status" value="1"/>
</dbReference>
<gene>
    <name evidence="4" type="ORF">VTK73DRAFT_1916</name>
</gene>
<dbReference type="PANTHER" id="PTHR10073">
    <property type="entry name" value="DNA MISMATCH REPAIR PROTEIN MLH, PMS, MUTL"/>
    <property type="match status" value="1"/>
</dbReference>
<dbReference type="InterPro" id="IPR037198">
    <property type="entry name" value="MutL_C_sf"/>
</dbReference>
<feature type="compositionally biased region" description="Basic and acidic residues" evidence="2">
    <location>
        <begin position="536"/>
        <end position="552"/>
    </location>
</feature>
<comment type="similarity">
    <text evidence="1">Belongs to the DNA mismatch repair MutL/HexB family.</text>
</comment>
<evidence type="ECO:0000313" key="5">
    <source>
        <dbReference type="Proteomes" id="UP001586593"/>
    </source>
</evidence>
<dbReference type="SUPFAM" id="SSF55874">
    <property type="entry name" value="ATPase domain of HSP90 chaperone/DNA topoisomerase II/histidine kinase"/>
    <property type="match status" value="1"/>
</dbReference>
<protein>
    <recommendedName>
        <fullName evidence="3">MutL C-terminal dimerisation domain-containing protein</fullName>
    </recommendedName>
</protein>
<sequence length="926" mass="101653">MSIKPLPEVVAAQIKSGVVVTSLNSVVLGLVKNSLDAGASIVHVSVDYRRGSCCVEDDGHGIAPSEFQQGGGLGKLHFTSKHPPRPDLYGRSGTFLASVASLSLLTVTSHHAESNSHNSLTMHNSKVIARHIPALPEQRVLTFSHGTRVTVQGLFGSMPVRVKRRALELERIGSSRDFDRLTRVLVSMAIPWPGAVHISVREVDGRQVLSLRTMGIEGGCAGSSLVLSRIPKLLAQASLYSGSGREVWVPVGASASGVIINGSVCLTPVATRSLQFISLGLEPISSDTRMNVLYDEVNKVFNDSSFGATERGADEEGKEGSTSITDISRTKDFKTRKGVDRWPIFFLQICLPRPQLISDLSLDHIFDGRGDILSVITDLLRVMTYEFLKSNHFQPKPILSTLAPGMVDPGRSVTPFDETSERIARRRQHSPSSRSKMVSTRSRTPANRHGTHRPLGASRSRPESPFDFWSRVKAGSLLSAMSKGDRESQLDRSAPLAQAPIQGQEFGDSAQRTRQSSPRLVPSRPVGENGTLLRKPSSDTEPNKRTFTPRDRLGECSEIPLKAVCDGGTPLMATPTPVSWVNDVPSTWVNPSFKPAEAPIPREYRGISNSGAVRVSACNHFGFGDDYAVPSIKLLSKISIQALQDADVIGQVDQKFILIRVRPEMVEQKSTLAQQIAPHKSLLVLVDQHAADERLHVESLLKSYFAVSATAPSSWEVPNEALDNPIVFELSRIECQLLCRYKEFFEWWGIFFNEAPLQHCKSKNIEEGSSIIEVSRLPPSILERCCLEPKLLIDLLRNESWKLRDDSGEAVVRDNNQRLVKDMDRDWVRLFHGCPQGIMDLVNSRACRSAIMFNDPLSTSQCRDLIRGLAGSVFPFQCAHGRPSMVPLVDLVAMPSTASSAANKPGGPVSPMELRNFVRKNVEGQC</sequence>
<comment type="caution">
    <text evidence="4">The sequence shown here is derived from an EMBL/GenBank/DDBJ whole genome shotgun (WGS) entry which is preliminary data.</text>
</comment>
<organism evidence="4 5">
    <name type="scientific">Phialemonium thermophilum</name>
    <dbReference type="NCBI Taxonomy" id="223376"/>
    <lineage>
        <taxon>Eukaryota</taxon>
        <taxon>Fungi</taxon>
        <taxon>Dikarya</taxon>
        <taxon>Ascomycota</taxon>
        <taxon>Pezizomycotina</taxon>
        <taxon>Sordariomycetes</taxon>
        <taxon>Sordariomycetidae</taxon>
        <taxon>Cephalothecales</taxon>
        <taxon>Cephalothecaceae</taxon>
        <taxon>Phialemonium</taxon>
    </lineage>
</organism>
<feature type="region of interest" description="Disordered" evidence="2">
    <location>
        <begin position="481"/>
        <end position="552"/>
    </location>
</feature>
<dbReference type="SMART" id="SM00853">
    <property type="entry name" value="MutL_C"/>
    <property type="match status" value="1"/>
</dbReference>
<feature type="domain" description="MutL C-terminal dimerisation" evidence="3">
    <location>
        <begin position="648"/>
        <end position="857"/>
    </location>
</feature>
<dbReference type="InterPro" id="IPR014790">
    <property type="entry name" value="MutL_C"/>
</dbReference>
<evidence type="ECO:0000256" key="1">
    <source>
        <dbReference type="ARBA" id="ARBA00006082"/>
    </source>
</evidence>
<dbReference type="InterPro" id="IPR038973">
    <property type="entry name" value="MutL/Mlh/Pms-like"/>
</dbReference>
<dbReference type="Gene3D" id="3.30.565.10">
    <property type="entry name" value="Histidine kinase-like ATPase, C-terminal domain"/>
    <property type="match status" value="1"/>
</dbReference>
<accession>A0ABR3Y3F8</accession>
<name>A0ABR3Y3F8_9PEZI</name>
<feature type="region of interest" description="Disordered" evidence="2">
    <location>
        <begin position="401"/>
        <end position="466"/>
    </location>
</feature>
<feature type="compositionally biased region" description="Polar residues" evidence="2">
    <location>
        <begin position="430"/>
        <end position="445"/>
    </location>
</feature>